<dbReference type="InterPro" id="IPR029068">
    <property type="entry name" value="Glyas_Bleomycin-R_OHBP_Dase"/>
</dbReference>
<proteinExistence type="predicted"/>
<feature type="domain" description="VOC" evidence="1">
    <location>
        <begin position="3"/>
        <end position="127"/>
    </location>
</feature>
<evidence type="ECO:0000313" key="3">
    <source>
        <dbReference type="Proteomes" id="UP000054893"/>
    </source>
</evidence>
<dbReference type="GO" id="GO:0051213">
    <property type="term" value="F:dioxygenase activity"/>
    <property type="evidence" value="ECO:0007669"/>
    <property type="project" value="UniProtKB-KW"/>
</dbReference>
<dbReference type="RefSeq" id="WP_060858637.1">
    <property type="nucleotide sequence ID" value="NZ_FCOC02000028.1"/>
</dbReference>
<organism evidence="2 3">
    <name type="scientific">Caballeronia sordidicola</name>
    <name type="common">Burkholderia sordidicola</name>
    <dbReference type="NCBI Taxonomy" id="196367"/>
    <lineage>
        <taxon>Bacteria</taxon>
        <taxon>Pseudomonadati</taxon>
        <taxon>Pseudomonadota</taxon>
        <taxon>Betaproteobacteria</taxon>
        <taxon>Burkholderiales</taxon>
        <taxon>Burkholderiaceae</taxon>
        <taxon>Caballeronia</taxon>
    </lineage>
</organism>
<keyword evidence="2" id="KW-0560">Oxidoreductase</keyword>
<keyword evidence="2" id="KW-0223">Dioxygenase</keyword>
<accession>A0A158I7K3</accession>
<evidence type="ECO:0000313" key="2">
    <source>
        <dbReference type="EMBL" id="SAL52538.1"/>
    </source>
</evidence>
<dbReference type="InterPro" id="IPR037523">
    <property type="entry name" value="VOC_core"/>
</dbReference>
<reference evidence="2 3" key="1">
    <citation type="submission" date="2016-01" db="EMBL/GenBank/DDBJ databases">
        <authorList>
            <person name="Oliw E.H."/>
        </authorList>
    </citation>
    <scope>NUCLEOTIDE SEQUENCE [LARGE SCALE GENOMIC DNA]</scope>
    <source>
        <strain evidence="2">LMG 22029</strain>
    </source>
</reference>
<dbReference type="PANTHER" id="PTHR36503">
    <property type="entry name" value="BLR2520 PROTEIN"/>
    <property type="match status" value="1"/>
</dbReference>
<dbReference type="Pfam" id="PF22677">
    <property type="entry name" value="Ble-like_N"/>
    <property type="match status" value="1"/>
</dbReference>
<sequence>MHKQIYVNLPVTDLKKSQAFFSELGFTFEPRFTNDQAAAMIVGENIFVMLLTRPFFQGFTAKTIIDASTHVEALTCLSCESRAEVDEIVARAVRAGGSTPRPVQDYGFMYSHGFDDIDGHTWEFVHMDPNAAGAP</sequence>
<protein>
    <submittedName>
        <fullName evidence="2">Glyoxalase/bleomycin resistance protein/dioxygenase</fullName>
    </submittedName>
</protein>
<gene>
    <name evidence="2" type="ORF">AWB64_05664</name>
</gene>
<dbReference type="PANTHER" id="PTHR36503:SF2">
    <property type="entry name" value="BLR2408 PROTEIN"/>
    <property type="match status" value="1"/>
</dbReference>
<dbReference type="SUPFAM" id="SSF54593">
    <property type="entry name" value="Glyoxalase/Bleomycin resistance protein/Dihydroxybiphenyl dioxygenase"/>
    <property type="match status" value="1"/>
</dbReference>
<dbReference type="OrthoDB" id="4265398at2"/>
<dbReference type="Gene3D" id="3.10.180.10">
    <property type="entry name" value="2,3-Dihydroxybiphenyl 1,2-Dioxygenase, domain 1"/>
    <property type="match status" value="1"/>
</dbReference>
<evidence type="ECO:0000259" key="1">
    <source>
        <dbReference type="PROSITE" id="PS51819"/>
    </source>
</evidence>
<dbReference type="Proteomes" id="UP000054893">
    <property type="component" value="Unassembled WGS sequence"/>
</dbReference>
<name>A0A158I7K3_CABSO</name>
<dbReference type="InterPro" id="IPR053863">
    <property type="entry name" value="Glyoxy/Ble-like_N"/>
</dbReference>
<dbReference type="EMBL" id="FCOC02000028">
    <property type="protein sequence ID" value="SAL52538.1"/>
    <property type="molecule type" value="Genomic_DNA"/>
</dbReference>
<dbReference type="PROSITE" id="PS51819">
    <property type="entry name" value="VOC"/>
    <property type="match status" value="1"/>
</dbReference>
<dbReference type="AlphaFoldDB" id="A0A158I7K3"/>